<organism evidence="2 3">
    <name type="scientific">Lysinibacillus fusiformis</name>
    <dbReference type="NCBI Taxonomy" id="28031"/>
    <lineage>
        <taxon>Bacteria</taxon>
        <taxon>Bacillati</taxon>
        <taxon>Bacillota</taxon>
        <taxon>Bacilli</taxon>
        <taxon>Bacillales</taxon>
        <taxon>Bacillaceae</taxon>
        <taxon>Lysinibacillus</taxon>
    </lineage>
</organism>
<dbReference type="EMBL" id="FOEL01000018">
    <property type="protein sequence ID" value="SER57576.1"/>
    <property type="molecule type" value="Genomic_DNA"/>
</dbReference>
<dbReference type="PANTHER" id="PTHR37299:SF1">
    <property type="entry name" value="STAGE 0 SPORULATION PROTEIN A HOMOLOG"/>
    <property type="match status" value="1"/>
</dbReference>
<dbReference type="Gene3D" id="2.40.50.1020">
    <property type="entry name" value="LytTr DNA-binding domain"/>
    <property type="match status" value="1"/>
</dbReference>
<gene>
    <name evidence="2" type="ORF">SAMN02787113_04080</name>
</gene>
<dbReference type="GO" id="GO:0000156">
    <property type="term" value="F:phosphorelay response regulator activity"/>
    <property type="evidence" value="ECO:0007669"/>
    <property type="project" value="InterPro"/>
</dbReference>
<evidence type="ECO:0000259" key="1">
    <source>
        <dbReference type="PROSITE" id="PS50930"/>
    </source>
</evidence>
<proteinExistence type="predicted"/>
<dbReference type="Gene3D" id="3.40.50.300">
    <property type="entry name" value="P-loop containing nucleotide triphosphate hydrolases"/>
    <property type="match status" value="1"/>
</dbReference>
<accession>A0A1H9QAJ6</accession>
<name>A0A1H9QAJ6_9BACI</name>
<dbReference type="InterPro" id="IPR027417">
    <property type="entry name" value="P-loop_NTPase"/>
</dbReference>
<dbReference type="GO" id="GO:0016887">
    <property type="term" value="F:ATP hydrolysis activity"/>
    <property type="evidence" value="ECO:0007669"/>
    <property type="project" value="InterPro"/>
</dbReference>
<dbReference type="PIRSF" id="PIRSF036612">
    <property type="entry name" value="ABC_ATP_LytTR"/>
    <property type="match status" value="1"/>
</dbReference>
<dbReference type="Pfam" id="PF00005">
    <property type="entry name" value="ABC_tran"/>
    <property type="match status" value="1"/>
</dbReference>
<dbReference type="AlphaFoldDB" id="A0A1H9QAJ6"/>
<dbReference type="RefSeq" id="WP_008176314.1">
    <property type="nucleotide sequence ID" value="NZ_BJOM01000025.1"/>
</dbReference>
<dbReference type="InterPro" id="IPR012046">
    <property type="entry name" value="LytTR_ABC"/>
</dbReference>
<dbReference type="SMART" id="SM00850">
    <property type="entry name" value="LytTR"/>
    <property type="match status" value="1"/>
</dbReference>
<evidence type="ECO:0000313" key="2">
    <source>
        <dbReference type="EMBL" id="SER57576.1"/>
    </source>
</evidence>
<sequence>MEQHIDILVDPYIEGGNVIYPSFPISLQPGMIIGIYTDVSKIHTLMQWFMKRDHTFTYFRESALYERLTVREHIRFYLKLFKRPTNEVEDLLKIFSLTDQRNIRISKLSTSEKQRLKLLGTYLQEVSLLVLEEPFQNIDEFSKQNVQQILKTLTKRQKSIILLSNNLEDLMIASTAIHRLDGAGLHTLDVKAEELEQTPPPQLENSPIRIDKIPTKKNDKIILFNPPEIDYIESVEGIVSVNVAGEAYPCTLSLNELEQKLTPFGFFRSHRSYIVNLQKVREIITWTRNSYSLALNSTDKTVVPLSKNKLADLKEILGI</sequence>
<protein>
    <submittedName>
        <fullName evidence="2">Transcriptional regulator, LytTR family</fullName>
    </submittedName>
</protein>
<dbReference type="PROSITE" id="PS50930">
    <property type="entry name" value="HTH_LYTTR"/>
    <property type="match status" value="1"/>
</dbReference>
<comment type="caution">
    <text evidence="2">The sequence shown here is derived from an EMBL/GenBank/DDBJ whole genome shotgun (WGS) entry which is preliminary data.</text>
</comment>
<dbReference type="Pfam" id="PF04397">
    <property type="entry name" value="LytTR"/>
    <property type="match status" value="1"/>
</dbReference>
<dbReference type="PANTHER" id="PTHR37299">
    <property type="entry name" value="TRANSCRIPTIONAL REGULATOR-RELATED"/>
    <property type="match status" value="1"/>
</dbReference>
<dbReference type="InterPro" id="IPR003439">
    <property type="entry name" value="ABC_transporter-like_ATP-bd"/>
</dbReference>
<feature type="domain" description="HTH LytTR-type" evidence="1">
    <location>
        <begin position="213"/>
        <end position="319"/>
    </location>
</feature>
<dbReference type="Proteomes" id="UP000199410">
    <property type="component" value="Unassembled WGS sequence"/>
</dbReference>
<dbReference type="GO" id="GO:0003677">
    <property type="term" value="F:DNA binding"/>
    <property type="evidence" value="ECO:0007669"/>
    <property type="project" value="InterPro"/>
</dbReference>
<reference evidence="2 3" key="1">
    <citation type="submission" date="2016-10" db="EMBL/GenBank/DDBJ databases">
        <authorList>
            <person name="Varghese N."/>
            <person name="Submissions S."/>
        </authorList>
    </citation>
    <scope>NUCLEOTIDE SEQUENCE [LARGE SCALE GENOMIC DNA]</scope>
    <source>
        <strain evidence="2 3">TC-13</strain>
    </source>
</reference>
<dbReference type="GO" id="GO:0005524">
    <property type="term" value="F:ATP binding"/>
    <property type="evidence" value="ECO:0007669"/>
    <property type="project" value="InterPro"/>
</dbReference>
<evidence type="ECO:0000313" key="3">
    <source>
        <dbReference type="Proteomes" id="UP000199410"/>
    </source>
</evidence>
<dbReference type="InterPro" id="IPR007492">
    <property type="entry name" value="LytTR_DNA-bd_dom"/>
</dbReference>
<dbReference type="SUPFAM" id="SSF52540">
    <property type="entry name" value="P-loop containing nucleoside triphosphate hydrolases"/>
    <property type="match status" value="1"/>
</dbReference>
<dbReference type="InterPro" id="IPR046947">
    <property type="entry name" value="LytR-like"/>
</dbReference>